<dbReference type="Proteomes" id="UP000700212">
    <property type="component" value="Unassembled WGS sequence"/>
</dbReference>
<comment type="caution">
    <text evidence="1">The sequence shown here is derived from an EMBL/GenBank/DDBJ whole genome shotgun (WGS) entry which is preliminary data.</text>
</comment>
<evidence type="ECO:0000313" key="2">
    <source>
        <dbReference type="Proteomes" id="UP000700212"/>
    </source>
</evidence>
<accession>A0A921NBH5</accession>
<dbReference type="EMBL" id="DYTV01000033">
    <property type="protein sequence ID" value="HJH10604.1"/>
    <property type="molecule type" value="Genomic_DNA"/>
</dbReference>
<dbReference type="Pfam" id="PF14070">
    <property type="entry name" value="YjfB_motility"/>
    <property type="match status" value="1"/>
</dbReference>
<organism evidence="1 2">
    <name type="scientific">Metalysinibacillus jejuensis</name>
    <dbReference type="NCBI Taxonomy" id="914327"/>
    <lineage>
        <taxon>Bacteria</taxon>
        <taxon>Bacillati</taxon>
        <taxon>Bacillota</taxon>
        <taxon>Bacilli</taxon>
        <taxon>Bacillales</taxon>
        <taxon>Caryophanaceae</taxon>
        <taxon>Metalysinibacillus</taxon>
    </lineage>
</organism>
<dbReference type="AlphaFoldDB" id="A0A921NBH5"/>
<protein>
    <submittedName>
        <fullName evidence="1">Motility protein</fullName>
    </submittedName>
</protein>
<gene>
    <name evidence="1" type="ORF">K8V30_02725</name>
</gene>
<dbReference type="InterPro" id="IPR025906">
    <property type="entry name" value="YjfB_motility"/>
</dbReference>
<name>A0A921NBH5_9BACL</name>
<evidence type="ECO:0000313" key="1">
    <source>
        <dbReference type="EMBL" id="HJH10604.1"/>
    </source>
</evidence>
<sequence>MEINSLMSAQLLELQQTVQMSVMQNAMNMNTAAAVQLLEDMPEQTVAAHPYKGGTIDISV</sequence>
<reference evidence="1" key="2">
    <citation type="submission" date="2021-09" db="EMBL/GenBank/DDBJ databases">
        <authorList>
            <person name="Gilroy R."/>
        </authorList>
    </citation>
    <scope>NUCLEOTIDE SEQUENCE</scope>
    <source>
        <strain evidence="1">CHK160-4876</strain>
    </source>
</reference>
<dbReference type="RefSeq" id="WP_108308349.1">
    <property type="nucleotide sequence ID" value="NZ_QAFW01000071.1"/>
</dbReference>
<reference evidence="1" key="1">
    <citation type="journal article" date="2021" name="PeerJ">
        <title>Extensive microbial diversity within the chicken gut microbiome revealed by metagenomics and culture.</title>
        <authorList>
            <person name="Gilroy R."/>
            <person name="Ravi A."/>
            <person name="Getino M."/>
            <person name="Pursley I."/>
            <person name="Horton D.L."/>
            <person name="Alikhan N.F."/>
            <person name="Baker D."/>
            <person name="Gharbi K."/>
            <person name="Hall N."/>
            <person name="Watson M."/>
            <person name="Adriaenssens E.M."/>
            <person name="Foster-Nyarko E."/>
            <person name="Jarju S."/>
            <person name="Secka A."/>
            <person name="Antonio M."/>
            <person name="Oren A."/>
            <person name="Chaudhuri R.R."/>
            <person name="La Ragione R."/>
            <person name="Hildebrand F."/>
            <person name="Pallen M.J."/>
        </authorList>
    </citation>
    <scope>NUCLEOTIDE SEQUENCE</scope>
    <source>
        <strain evidence="1">CHK160-4876</strain>
    </source>
</reference>
<proteinExistence type="predicted"/>